<name>A0A915JXH7_ROMCU</name>
<proteinExistence type="predicted"/>
<evidence type="ECO:0000313" key="1">
    <source>
        <dbReference type="Proteomes" id="UP000887565"/>
    </source>
</evidence>
<organism evidence="1 2">
    <name type="scientific">Romanomermis culicivorax</name>
    <name type="common">Nematode worm</name>
    <dbReference type="NCBI Taxonomy" id="13658"/>
    <lineage>
        <taxon>Eukaryota</taxon>
        <taxon>Metazoa</taxon>
        <taxon>Ecdysozoa</taxon>
        <taxon>Nematoda</taxon>
        <taxon>Enoplea</taxon>
        <taxon>Dorylaimia</taxon>
        <taxon>Mermithida</taxon>
        <taxon>Mermithoidea</taxon>
        <taxon>Mermithidae</taxon>
        <taxon>Romanomermis</taxon>
    </lineage>
</organism>
<reference evidence="2" key="1">
    <citation type="submission" date="2022-11" db="UniProtKB">
        <authorList>
            <consortium name="WormBaseParasite"/>
        </authorList>
    </citation>
    <scope>IDENTIFICATION</scope>
</reference>
<dbReference type="Proteomes" id="UP000887565">
    <property type="component" value="Unplaced"/>
</dbReference>
<protein>
    <submittedName>
        <fullName evidence="2">Uncharacterized protein</fullName>
    </submittedName>
</protein>
<accession>A0A915JXH7</accession>
<keyword evidence="1" id="KW-1185">Reference proteome</keyword>
<dbReference type="WBParaSite" id="nRc.2.0.1.t31146-RA">
    <property type="protein sequence ID" value="nRc.2.0.1.t31146-RA"/>
    <property type="gene ID" value="nRc.2.0.1.g31146"/>
</dbReference>
<evidence type="ECO:0000313" key="2">
    <source>
        <dbReference type="WBParaSite" id="nRc.2.0.1.t31146-RA"/>
    </source>
</evidence>
<dbReference type="AlphaFoldDB" id="A0A915JXH7"/>
<sequence>MDYGNIQPKLKSCIKDQCGGLFNPNLTPIPLLNIDTMIQDLDERRPPADVTREFLEMLIDRFGADFFAKIFGEKGADKLTGLGGAQAVAIAFTEGHKRPSLIETYMLSPDGSAASWEFVTFTELFGGLFASGTAVGGMTFGGGCGTLL</sequence>